<organism evidence="1 2">
    <name type="scientific">Dreissena polymorpha</name>
    <name type="common">Zebra mussel</name>
    <name type="synonym">Mytilus polymorpha</name>
    <dbReference type="NCBI Taxonomy" id="45954"/>
    <lineage>
        <taxon>Eukaryota</taxon>
        <taxon>Metazoa</taxon>
        <taxon>Spiralia</taxon>
        <taxon>Lophotrochozoa</taxon>
        <taxon>Mollusca</taxon>
        <taxon>Bivalvia</taxon>
        <taxon>Autobranchia</taxon>
        <taxon>Heteroconchia</taxon>
        <taxon>Euheterodonta</taxon>
        <taxon>Imparidentia</taxon>
        <taxon>Neoheterodontei</taxon>
        <taxon>Myida</taxon>
        <taxon>Dreissenoidea</taxon>
        <taxon>Dreissenidae</taxon>
        <taxon>Dreissena</taxon>
    </lineage>
</organism>
<keyword evidence="2" id="KW-1185">Reference proteome</keyword>
<dbReference type="EMBL" id="JAIWYP010000003">
    <property type="protein sequence ID" value="KAH3857671.1"/>
    <property type="molecule type" value="Genomic_DNA"/>
</dbReference>
<evidence type="ECO:0000313" key="2">
    <source>
        <dbReference type="Proteomes" id="UP000828390"/>
    </source>
</evidence>
<comment type="caution">
    <text evidence="1">The sequence shown here is derived from an EMBL/GenBank/DDBJ whole genome shotgun (WGS) entry which is preliminary data.</text>
</comment>
<evidence type="ECO:0000313" key="1">
    <source>
        <dbReference type="EMBL" id="KAH3857671.1"/>
    </source>
</evidence>
<reference evidence="1" key="1">
    <citation type="journal article" date="2019" name="bioRxiv">
        <title>The Genome of the Zebra Mussel, Dreissena polymorpha: A Resource for Invasive Species Research.</title>
        <authorList>
            <person name="McCartney M.A."/>
            <person name="Auch B."/>
            <person name="Kono T."/>
            <person name="Mallez S."/>
            <person name="Zhang Y."/>
            <person name="Obille A."/>
            <person name="Becker A."/>
            <person name="Abrahante J.E."/>
            <person name="Garbe J."/>
            <person name="Badalamenti J.P."/>
            <person name="Herman A."/>
            <person name="Mangelson H."/>
            <person name="Liachko I."/>
            <person name="Sullivan S."/>
            <person name="Sone E.D."/>
            <person name="Koren S."/>
            <person name="Silverstein K.A.T."/>
            <person name="Beckman K.B."/>
            <person name="Gohl D.M."/>
        </authorList>
    </citation>
    <scope>NUCLEOTIDE SEQUENCE</scope>
    <source>
        <strain evidence="1">Duluth1</strain>
        <tissue evidence="1">Whole animal</tissue>
    </source>
</reference>
<protein>
    <submittedName>
        <fullName evidence="1">Uncharacterized protein</fullName>
    </submittedName>
</protein>
<reference evidence="1" key="2">
    <citation type="submission" date="2020-11" db="EMBL/GenBank/DDBJ databases">
        <authorList>
            <person name="McCartney M.A."/>
            <person name="Auch B."/>
            <person name="Kono T."/>
            <person name="Mallez S."/>
            <person name="Becker A."/>
            <person name="Gohl D.M."/>
            <person name="Silverstein K.A.T."/>
            <person name="Koren S."/>
            <person name="Bechman K.B."/>
            <person name="Herman A."/>
            <person name="Abrahante J.E."/>
            <person name="Garbe J."/>
        </authorList>
    </citation>
    <scope>NUCLEOTIDE SEQUENCE</scope>
    <source>
        <strain evidence="1">Duluth1</strain>
        <tissue evidence="1">Whole animal</tissue>
    </source>
</reference>
<accession>A0A9D4R791</accession>
<sequence length="86" mass="10049">MRRWRGKQQNMLICRENARKRGDTCGYSQWRSASEAFRQSLSGDFSLHLAYRKRQKASCQQTWGCSGKSIEMALAKERREELAAVY</sequence>
<proteinExistence type="predicted"/>
<dbReference type="Proteomes" id="UP000828390">
    <property type="component" value="Unassembled WGS sequence"/>
</dbReference>
<dbReference type="AlphaFoldDB" id="A0A9D4R791"/>
<gene>
    <name evidence="1" type="ORF">DPMN_100283</name>
</gene>
<name>A0A9D4R791_DREPO</name>